<protein>
    <submittedName>
        <fullName evidence="1">Uncharacterized protein</fullName>
    </submittedName>
</protein>
<sequence length="236" mass="27238">MYSYVASSMFGDESHGLTYNNLQRPCVSNDVQSSELNTPPPCLPVTQTFSHNTQSYYSVIKEYECAIKHNAELWLELRKAKEDAECADKAARDLAAWMHDERQGLLQRIAELQATNDQLRIAVKEQKPKGRREKRSRKYVPVKPRHPYKFSEDALFSVDDYLGMEEEIVVPGDNRIEVEMTKTWGLNVVDEEEDSYTPPDARESSSIMDQVDELIAEEKRRLPITEYFGHSMHFGQ</sequence>
<dbReference type="AlphaFoldDB" id="A0A6A6AR16"/>
<reference evidence="1" key="1">
    <citation type="journal article" date="2020" name="Stud. Mycol.">
        <title>101 Dothideomycetes genomes: a test case for predicting lifestyles and emergence of pathogens.</title>
        <authorList>
            <person name="Haridas S."/>
            <person name="Albert R."/>
            <person name="Binder M."/>
            <person name="Bloem J."/>
            <person name="Labutti K."/>
            <person name="Salamov A."/>
            <person name="Andreopoulos B."/>
            <person name="Baker S."/>
            <person name="Barry K."/>
            <person name="Bills G."/>
            <person name="Bluhm B."/>
            <person name="Cannon C."/>
            <person name="Castanera R."/>
            <person name="Culley D."/>
            <person name="Daum C."/>
            <person name="Ezra D."/>
            <person name="Gonzalez J."/>
            <person name="Henrissat B."/>
            <person name="Kuo A."/>
            <person name="Liang C."/>
            <person name="Lipzen A."/>
            <person name="Lutzoni F."/>
            <person name="Magnuson J."/>
            <person name="Mondo S."/>
            <person name="Nolan M."/>
            <person name="Ohm R."/>
            <person name="Pangilinan J."/>
            <person name="Park H.-J."/>
            <person name="Ramirez L."/>
            <person name="Alfaro M."/>
            <person name="Sun H."/>
            <person name="Tritt A."/>
            <person name="Yoshinaga Y."/>
            <person name="Zwiers L.-H."/>
            <person name="Turgeon B."/>
            <person name="Goodwin S."/>
            <person name="Spatafora J."/>
            <person name="Crous P."/>
            <person name="Grigoriev I."/>
        </authorList>
    </citation>
    <scope>NUCLEOTIDE SEQUENCE</scope>
    <source>
        <strain evidence="1">CBS 119687</strain>
    </source>
</reference>
<evidence type="ECO:0000313" key="1">
    <source>
        <dbReference type="EMBL" id="KAF2133287.1"/>
    </source>
</evidence>
<evidence type="ECO:0000313" key="2">
    <source>
        <dbReference type="Proteomes" id="UP000799771"/>
    </source>
</evidence>
<dbReference type="EMBL" id="ML977499">
    <property type="protein sequence ID" value="KAF2133287.1"/>
    <property type="molecule type" value="Genomic_DNA"/>
</dbReference>
<gene>
    <name evidence="1" type="ORF">P153DRAFT_393126</name>
</gene>
<proteinExistence type="predicted"/>
<dbReference type="GeneID" id="54411638"/>
<name>A0A6A6AR16_9PLEO</name>
<dbReference type="Proteomes" id="UP000799771">
    <property type="component" value="Unassembled WGS sequence"/>
</dbReference>
<organism evidence="1 2">
    <name type="scientific">Dothidotthia symphoricarpi CBS 119687</name>
    <dbReference type="NCBI Taxonomy" id="1392245"/>
    <lineage>
        <taxon>Eukaryota</taxon>
        <taxon>Fungi</taxon>
        <taxon>Dikarya</taxon>
        <taxon>Ascomycota</taxon>
        <taxon>Pezizomycotina</taxon>
        <taxon>Dothideomycetes</taxon>
        <taxon>Pleosporomycetidae</taxon>
        <taxon>Pleosporales</taxon>
        <taxon>Dothidotthiaceae</taxon>
        <taxon>Dothidotthia</taxon>
    </lineage>
</organism>
<accession>A0A6A6AR16</accession>
<keyword evidence="2" id="KW-1185">Reference proteome</keyword>
<dbReference type="RefSeq" id="XP_033527674.1">
    <property type="nucleotide sequence ID" value="XM_033671206.1"/>
</dbReference>